<evidence type="ECO:0000313" key="4">
    <source>
        <dbReference type="Proteomes" id="UP001434737"/>
    </source>
</evidence>
<dbReference type="SMART" id="SM00487">
    <property type="entry name" value="DEXDc"/>
    <property type="match status" value="1"/>
</dbReference>
<dbReference type="InterPro" id="IPR014001">
    <property type="entry name" value="Helicase_ATP-bd"/>
</dbReference>
<keyword evidence="3" id="KW-0067">ATP-binding</keyword>
<accession>A0ABZ3F361</accession>
<protein>
    <submittedName>
        <fullName evidence="3">Helicase-related protein</fullName>
    </submittedName>
</protein>
<keyword evidence="3" id="KW-0347">Helicase</keyword>
<organism evidence="3 4">
    <name type="scientific">Helicobacter mastomyrinus</name>
    <dbReference type="NCBI Taxonomy" id="287948"/>
    <lineage>
        <taxon>Bacteria</taxon>
        <taxon>Pseudomonadati</taxon>
        <taxon>Campylobacterota</taxon>
        <taxon>Epsilonproteobacteria</taxon>
        <taxon>Campylobacterales</taxon>
        <taxon>Helicobacteraceae</taxon>
        <taxon>Helicobacter</taxon>
    </lineage>
</organism>
<feature type="domain" description="Helicase ATP-binding" evidence="2">
    <location>
        <begin position="130"/>
        <end position="277"/>
    </location>
</feature>
<keyword evidence="3" id="KW-0547">Nucleotide-binding</keyword>
<dbReference type="PROSITE" id="PS51192">
    <property type="entry name" value="HELICASE_ATP_BIND_1"/>
    <property type="match status" value="1"/>
</dbReference>
<evidence type="ECO:0000256" key="1">
    <source>
        <dbReference type="ARBA" id="ARBA00022801"/>
    </source>
</evidence>
<dbReference type="PANTHER" id="PTHR45766">
    <property type="entry name" value="DNA ANNEALING HELICASE AND ENDONUCLEASE ZRANB3 FAMILY MEMBER"/>
    <property type="match status" value="1"/>
</dbReference>
<dbReference type="GO" id="GO:0004386">
    <property type="term" value="F:helicase activity"/>
    <property type="evidence" value="ECO:0007669"/>
    <property type="project" value="UniProtKB-KW"/>
</dbReference>
<sequence>MKEAKKILSYLKKCYPQEISVFEDMNARDRKGYAGYVLRKIEDFISPMQWLERKYSVGMSFNQIAHKLGISHSEVIQAYESGMAKIKEILMDIDYVDFVKNKRQEHLEVGFEAKLEWLNPNLFEYQREIVKRACKKGRYALFMDTGLGKSITQINFAHCVHSYTNAPVLLLAPLAVVFQMLKEAQRFGFALHKVENGVLKNGLNITNYEQLENMQGLETLAGIVLDESSILKSFTGSTKRALCEKFKNTPYKLACSATPSPNDYLELGNHSEFLGVMPSYEMIMRFFINDTMNAGGYRLKKHAERVFWEWVASWAECISSPADLGYDASAFILPPLREIIHRVRFDNVQYDAKDALFALPKSNATTLSKDKKSSLPFRIEKLKEILRQENSTPHLIWVDTNLEANELKKALLDEFSGIVEVRGNDSAEYKARNLIAFANGEIPILITKASIAGFGLNFQNASNMTFLGLNYSYESYYQAIRRMYRFGQKSEVIVNVILADSEVEILGILHKKKAQHDLMKQEMTKAICKSRSAKDLKDSWNTTLRIPSFLQSYSRS</sequence>
<dbReference type="SUPFAM" id="SSF52540">
    <property type="entry name" value="P-loop containing nucleoside triphosphate hydrolases"/>
    <property type="match status" value="1"/>
</dbReference>
<evidence type="ECO:0000259" key="2">
    <source>
        <dbReference type="PROSITE" id="PS51192"/>
    </source>
</evidence>
<dbReference type="Gene3D" id="3.40.50.300">
    <property type="entry name" value="P-loop containing nucleotide triphosphate hydrolases"/>
    <property type="match status" value="2"/>
</dbReference>
<gene>
    <name evidence="3" type="ORF">V3I05_07775</name>
</gene>
<dbReference type="InterPro" id="IPR001650">
    <property type="entry name" value="Helicase_C-like"/>
</dbReference>
<proteinExistence type="predicted"/>
<dbReference type="InterPro" id="IPR027417">
    <property type="entry name" value="P-loop_NTPase"/>
</dbReference>
<keyword evidence="1" id="KW-0378">Hydrolase</keyword>
<dbReference type="Proteomes" id="UP001434737">
    <property type="component" value="Chromosome"/>
</dbReference>
<dbReference type="EMBL" id="CP145316">
    <property type="protein sequence ID" value="XAM17578.1"/>
    <property type="molecule type" value="Genomic_DNA"/>
</dbReference>
<dbReference type="RefSeq" id="WP_343353227.1">
    <property type="nucleotide sequence ID" value="NZ_CP145316.1"/>
</dbReference>
<evidence type="ECO:0000313" key="3">
    <source>
        <dbReference type="EMBL" id="XAM17578.1"/>
    </source>
</evidence>
<name>A0ABZ3F361_9HELI</name>
<dbReference type="PANTHER" id="PTHR45766:SF6">
    <property type="entry name" value="SWI_SNF-RELATED MATRIX-ASSOCIATED ACTIN-DEPENDENT REGULATOR OF CHROMATIN SUBFAMILY A-LIKE PROTEIN 1"/>
    <property type="match status" value="1"/>
</dbReference>
<dbReference type="Pfam" id="PF00271">
    <property type="entry name" value="Helicase_C"/>
    <property type="match status" value="1"/>
</dbReference>
<reference evidence="3 4" key="1">
    <citation type="submission" date="2024-02" db="EMBL/GenBank/DDBJ databases">
        <title>Genome and pathogenicity analysis of Helicobacter mastomyrinus isolated from mice.</title>
        <authorList>
            <person name="Zhu L."/>
        </authorList>
    </citation>
    <scope>NUCLEOTIDE SEQUENCE [LARGE SCALE GENOMIC DNA]</scope>
    <source>
        <strain evidence="3 4">Hm-17</strain>
    </source>
</reference>
<keyword evidence="4" id="KW-1185">Reference proteome</keyword>